<keyword evidence="9" id="KW-1185">Reference proteome</keyword>
<feature type="compositionally biased region" description="Low complexity" evidence="6">
    <location>
        <begin position="568"/>
        <end position="582"/>
    </location>
</feature>
<dbReference type="InterPro" id="IPR000719">
    <property type="entry name" value="Prot_kinase_dom"/>
</dbReference>
<dbReference type="PROSITE" id="PS50011">
    <property type="entry name" value="PROTEIN_KINASE_DOM"/>
    <property type="match status" value="1"/>
</dbReference>
<dbReference type="FunFam" id="1.10.510.10:FF:000693">
    <property type="entry name" value="Serine/threonine protein kinase, putative"/>
    <property type="match status" value="1"/>
</dbReference>
<evidence type="ECO:0000256" key="4">
    <source>
        <dbReference type="ARBA" id="ARBA00022777"/>
    </source>
</evidence>
<dbReference type="Proteomes" id="UP000799767">
    <property type="component" value="Unassembled WGS sequence"/>
</dbReference>
<evidence type="ECO:0000256" key="1">
    <source>
        <dbReference type="ARBA" id="ARBA00022527"/>
    </source>
</evidence>
<organism evidence="8 9">
    <name type="scientific">Neohortaea acidophila</name>
    <dbReference type="NCBI Taxonomy" id="245834"/>
    <lineage>
        <taxon>Eukaryota</taxon>
        <taxon>Fungi</taxon>
        <taxon>Dikarya</taxon>
        <taxon>Ascomycota</taxon>
        <taxon>Pezizomycotina</taxon>
        <taxon>Dothideomycetes</taxon>
        <taxon>Dothideomycetidae</taxon>
        <taxon>Mycosphaerellales</taxon>
        <taxon>Teratosphaeriaceae</taxon>
        <taxon>Neohortaea</taxon>
    </lineage>
</organism>
<keyword evidence="3" id="KW-0547">Nucleotide-binding</keyword>
<sequence>MECLRDGFEEGHILNDRFVTLAPLNHGSFGMVFTATDKLTGAEVAIKCITKADAVKDHTPCPAAIATDERSEELEIHSRLSLHPHIVNLIHHFETAAHQYMVLELCNNGDLYEAIRTGRGPLETEHVRDFMLELVNAIEHLHVNGVYHRDIKPENIFLTADGAMKLGDFGLATTETWSTEFAVGSDRYMAPEQYESSVYGFGYSPASADVWAIGIVLLNVLFQRNPFASPTPKDPLFSDFARSRESLLDVFPTMSQDTYNVLTHSLALDPANRSLGAVREALKAVRSFTTDDEALDEFCTEQTDLAPVSTAAREPLRTPSITSPNMTADSFPWADALRKTPQKAVRQLSTIRDDEPDLFPGSFKSEEWQYVDADTDADADGASLHSNVDSGLGMSYKSARSSKSIAWSLPAPSNVLGSLPITFTKPAGKTSPYGALGSGFSKSWSDLYEEDFEMEEQGRGSFDFGLELESVGTAQPSTPQPQTPSEDDGGSATPRPILAEADVNVRGSVSPMRRVLDNDNATAELPKIRSSSSFLVDKWAMLGNLRRGVKQESSSTTPTPIPQKSKYSDAFANFSASFGSSSTKKQKPASKPREEAPSWRQDSPERLRSTTMNKSQVWERKDSPPQPAQSWELDNNWRDHRRPANTIPSPSPSPTKNPSERPAYLRRRSGENFLETILRPASNAGSDDGDLRFDINGDLEWVGKVQPFHT</sequence>
<dbReference type="PROSITE" id="PS00108">
    <property type="entry name" value="PROTEIN_KINASE_ST"/>
    <property type="match status" value="1"/>
</dbReference>
<dbReference type="GO" id="GO:0004674">
    <property type="term" value="F:protein serine/threonine kinase activity"/>
    <property type="evidence" value="ECO:0007669"/>
    <property type="project" value="UniProtKB-KW"/>
</dbReference>
<feature type="compositionally biased region" description="Basic and acidic residues" evidence="6">
    <location>
        <begin position="591"/>
        <end position="608"/>
    </location>
</feature>
<dbReference type="SMART" id="SM00220">
    <property type="entry name" value="S_TKc"/>
    <property type="match status" value="1"/>
</dbReference>
<evidence type="ECO:0000313" key="8">
    <source>
        <dbReference type="EMBL" id="KAF2478706.1"/>
    </source>
</evidence>
<protein>
    <submittedName>
        <fullName evidence="8">Kinase-like domain-containing protein</fullName>
    </submittedName>
</protein>
<evidence type="ECO:0000259" key="7">
    <source>
        <dbReference type="PROSITE" id="PS50011"/>
    </source>
</evidence>
<dbReference type="InterPro" id="IPR011009">
    <property type="entry name" value="Kinase-like_dom_sf"/>
</dbReference>
<evidence type="ECO:0000256" key="5">
    <source>
        <dbReference type="ARBA" id="ARBA00022840"/>
    </source>
</evidence>
<accession>A0A6A6PG07</accession>
<evidence type="ECO:0000256" key="3">
    <source>
        <dbReference type="ARBA" id="ARBA00022741"/>
    </source>
</evidence>
<dbReference type="OrthoDB" id="4062651at2759"/>
<dbReference type="GO" id="GO:0005634">
    <property type="term" value="C:nucleus"/>
    <property type="evidence" value="ECO:0007669"/>
    <property type="project" value="TreeGrafter"/>
</dbReference>
<dbReference type="GeneID" id="54476781"/>
<feature type="region of interest" description="Disordered" evidence="6">
    <location>
        <begin position="547"/>
        <end position="671"/>
    </location>
</feature>
<dbReference type="PANTHER" id="PTHR24345:SF91">
    <property type="entry name" value="SERINE_THREONINE-PROTEIN KINASE PLK4"/>
    <property type="match status" value="1"/>
</dbReference>
<keyword evidence="2" id="KW-0808">Transferase</keyword>
<dbReference type="PANTHER" id="PTHR24345">
    <property type="entry name" value="SERINE/THREONINE-PROTEIN KINASE PLK"/>
    <property type="match status" value="1"/>
</dbReference>
<dbReference type="EMBL" id="MU001643">
    <property type="protein sequence ID" value="KAF2478706.1"/>
    <property type="molecule type" value="Genomic_DNA"/>
</dbReference>
<gene>
    <name evidence="8" type="ORF">BDY17DRAFT_313984</name>
</gene>
<evidence type="ECO:0000256" key="6">
    <source>
        <dbReference type="SAM" id="MobiDB-lite"/>
    </source>
</evidence>
<dbReference type="Gene3D" id="1.10.510.10">
    <property type="entry name" value="Transferase(Phosphotransferase) domain 1"/>
    <property type="match status" value="1"/>
</dbReference>
<dbReference type="RefSeq" id="XP_033585276.1">
    <property type="nucleotide sequence ID" value="XM_033735779.1"/>
</dbReference>
<keyword evidence="1" id="KW-0723">Serine/threonine-protein kinase</keyword>
<evidence type="ECO:0000313" key="9">
    <source>
        <dbReference type="Proteomes" id="UP000799767"/>
    </source>
</evidence>
<reference evidence="8" key="1">
    <citation type="journal article" date="2020" name="Stud. Mycol.">
        <title>101 Dothideomycetes genomes: a test case for predicting lifestyles and emergence of pathogens.</title>
        <authorList>
            <person name="Haridas S."/>
            <person name="Albert R."/>
            <person name="Binder M."/>
            <person name="Bloem J."/>
            <person name="Labutti K."/>
            <person name="Salamov A."/>
            <person name="Andreopoulos B."/>
            <person name="Baker S."/>
            <person name="Barry K."/>
            <person name="Bills G."/>
            <person name="Bluhm B."/>
            <person name="Cannon C."/>
            <person name="Castanera R."/>
            <person name="Culley D."/>
            <person name="Daum C."/>
            <person name="Ezra D."/>
            <person name="Gonzalez J."/>
            <person name="Henrissat B."/>
            <person name="Kuo A."/>
            <person name="Liang C."/>
            <person name="Lipzen A."/>
            <person name="Lutzoni F."/>
            <person name="Magnuson J."/>
            <person name="Mondo S."/>
            <person name="Nolan M."/>
            <person name="Ohm R."/>
            <person name="Pangilinan J."/>
            <person name="Park H.-J."/>
            <person name="Ramirez L."/>
            <person name="Alfaro M."/>
            <person name="Sun H."/>
            <person name="Tritt A."/>
            <person name="Yoshinaga Y."/>
            <person name="Zwiers L.-H."/>
            <person name="Turgeon B."/>
            <person name="Goodwin S."/>
            <person name="Spatafora J."/>
            <person name="Crous P."/>
            <person name="Grigoriev I."/>
        </authorList>
    </citation>
    <scope>NUCLEOTIDE SEQUENCE</scope>
    <source>
        <strain evidence="8">CBS 113389</strain>
    </source>
</reference>
<feature type="region of interest" description="Disordered" evidence="6">
    <location>
        <begin position="472"/>
        <end position="495"/>
    </location>
</feature>
<dbReference type="AlphaFoldDB" id="A0A6A6PG07"/>
<feature type="domain" description="Protein kinase" evidence="7">
    <location>
        <begin position="18"/>
        <end position="289"/>
    </location>
</feature>
<dbReference type="SUPFAM" id="SSF56112">
    <property type="entry name" value="Protein kinase-like (PK-like)"/>
    <property type="match status" value="1"/>
</dbReference>
<proteinExistence type="predicted"/>
<keyword evidence="5" id="KW-0067">ATP-binding</keyword>
<dbReference type="Pfam" id="PF00069">
    <property type="entry name" value="Pkinase"/>
    <property type="match status" value="1"/>
</dbReference>
<dbReference type="GO" id="GO:0005524">
    <property type="term" value="F:ATP binding"/>
    <property type="evidence" value="ECO:0007669"/>
    <property type="project" value="UniProtKB-KW"/>
</dbReference>
<keyword evidence="4 8" id="KW-0418">Kinase</keyword>
<dbReference type="InterPro" id="IPR008271">
    <property type="entry name" value="Ser/Thr_kinase_AS"/>
</dbReference>
<name>A0A6A6PG07_9PEZI</name>
<evidence type="ECO:0000256" key="2">
    <source>
        <dbReference type="ARBA" id="ARBA00022679"/>
    </source>
</evidence>